<dbReference type="PANTHER" id="PTHR23407:SF1">
    <property type="entry name" value="5-FORMYLTETRAHYDROFOLATE CYCLO-LIGASE"/>
    <property type="match status" value="1"/>
</dbReference>
<keyword evidence="5" id="KW-0479">Metal-binding</keyword>
<evidence type="ECO:0000256" key="3">
    <source>
        <dbReference type="ARBA" id="ARBA00022840"/>
    </source>
</evidence>
<dbReference type="EMBL" id="QEKT01000001">
    <property type="protein sequence ID" value="PVY86218.1"/>
    <property type="molecule type" value="Genomic_DNA"/>
</dbReference>
<evidence type="ECO:0000256" key="4">
    <source>
        <dbReference type="PIRSR" id="PIRSR006806-1"/>
    </source>
</evidence>
<dbReference type="Proteomes" id="UP000245433">
    <property type="component" value="Unassembled WGS sequence"/>
</dbReference>
<keyword evidence="6" id="KW-0436">Ligase</keyword>
<dbReference type="PIRSF" id="PIRSF006806">
    <property type="entry name" value="FTHF_cligase"/>
    <property type="match status" value="1"/>
</dbReference>
<feature type="binding site" evidence="4">
    <location>
        <position position="57"/>
    </location>
    <ligand>
        <name>substrate</name>
    </ligand>
</feature>
<comment type="caution">
    <text evidence="6">The sequence shown here is derived from an EMBL/GenBank/DDBJ whole genome shotgun (WGS) entry which is preliminary data.</text>
</comment>
<protein>
    <recommendedName>
        <fullName evidence="5">5-formyltetrahydrofolate cyclo-ligase</fullName>
        <ecNumber evidence="5">6.3.3.2</ecNumber>
    </recommendedName>
</protein>
<name>A0A2U1DEW6_9LACO</name>
<keyword evidence="3 4" id="KW-0067">ATP-binding</keyword>
<dbReference type="OrthoDB" id="9801938at2"/>
<evidence type="ECO:0000256" key="2">
    <source>
        <dbReference type="ARBA" id="ARBA00022741"/>
    </source>
</evidence>
<dbReference type="GO" id="GO:0035999">
    <property type="term" value="P:tetrahydrofolate interconversion"/>
    <property type="evidence" value="ECO:0007669"/>
    <property type="project" value="TreeGrafter"/>
</dbReference>
<evidence type="ECO:0000256" key="5">
    <source>
        <dbReference type="RuleBase" id="RU361279"/>
    </source>
</evidence>
<comment type="similarity">
    <text evidence="1 5">Belongs to the 5-formyltetrahydrofolate cyclo-ligase family.</text>
</comment>
<dbReference type="InterPro" id="IPR037171">
    <property type="entry name" value="NagB/RpiA_transferase-like"/>
</dbReference>
<dbReference type="NCBIfam" id="TIGR02727">
    <property type="entry name" value="MTHFS_bact"/>
    <property type="match status" value="1"/>
</dbReference>
<dbReference type="GO" id="GO:0005524">
    <property type="term" value="F:ATP binding"/>
    <property type="evidence" value="ECO:0007669"/>
    <property type="project" value="UniProtKB-KW"/>
</dbReference>
<accession>A0A2U1DEW6</accession>
<reference evidence="6 7" key="1">
    <citation type="submission" date="2018-04" db="EMBL/GenBank/DDBJ databases">
        <title>Genomic Encyclopedia of Type Strains, Phase IV (KMG-IV): sequencing the most valuable type-strain genomes for metagenomic binning, comparative biology and taxonomic classification.</title>
        <authorList>
            <person name="Goeker M."/>
        </authorList>
    </citation>
    <scope>NUCLEOTIDE SEQUENCE [LARGE SCALE GENOMIC DNA]</scope>
    <source>
        <strain evidence="6 7">DSM 28795</strain>
    </source>
</reference>
<organism evidence="6 7">
    <name type="scientific">Convivina intestini</name>
    <dbReference type="NCBI Taxonomy" id="1505726"/>
    <lineage>
        <taxon>Bacteria</taxon>
        <taxon>Bacillati</taxon>
        <taxon>Bacillota</taxon>
        <taxon>Bacilli</taxon>
        <taxon>Lactobacillales</taxon>
        <taxon>Lactobacillaceae</taxon>
        <taxon>Convivina</taxon>
    </lineage>
</organism>
<sequence length="182" mass="20652">MVQLDKKDWRLKQKERLKSYQGTHRRQEEAVLRQQLLQMVSWKTAQRVALTLSLPFELDTQPLINAAWQAGKQVVVPQIKHQTMVFVEITPQTSYQAGPMGILEPCDATIVQSETIDLVVTPGLAFTKTGKRLGFGAGYYDRFLVNYAGPTVALALSCQIVLDLPQDKYDQRIMTILFDDHC</sequence>
<keyword evidence="2 4" id="KW-0547">Nucleotide-binding</keyword>
<dbReference type="Gene3D" id="3.40.50.10420">
    <property type="entry name" value="NagB/RpiA/CoA transferase-like"/>
    <property type="match status" value="1"/>
</dbReference>
<feature type="binding site" evidence="4">
    <location>
        <begin position="6"/>
        <end position="10"/>
    </location>
    <ligand>
        <name>ATP</name>
        <dbReference type="ChEBI" id="CHEBI:30616"/>
    </ligand>
</feature>
<evidence type="ECO:0000313" key="7">
    <source>
        <dbReference type="Proteomes" id="UP000245433"/>
    </source>
</evidence>
<comment type="cofactor">
    <cofactor evidence="5">
        <name>Mg(2+)</name>
        <dbReference type="ChEBI" id="CHEBI:18420"/>
    </cofactor>
</comment>
<dbReference type="GO" id="GO:0030272">
    <property type="term" value="F:5-formyltetrahydrofolate cyclo-ligase activity"/>
    <property type="evidence" value="ECO:0007669"/>
    <property type="project" value="UniProtKB-EC"/>
</dbReference>
<feature type="binding site" evidence="4">
    <location>
        <begin position="132"/>
        <end position="140"/>
    </location>
    <ligand>
        <name>ATP</name>
        <dbReference type="ChEBI" id="CHEBI:30616"/>
    </ligand>
</feature>
<dbReference type="SUPFAM" id="SSF100950">
    <property type="entry name" value="NagB/RpiA/CoA transferase-like"/>
    <property type="match status" value="1"/>
</dbReference>
<dbReference type="InterPro" id="IPR002698">
    <property type="entry name" value="FTHF_cligase"/>
</dbReference>
<dbReference type="GO" id="GO:0009396">
    <property type="term" value="P:folic acid-containing compound biosynthetic process"/>
    <property type="evidence" value="ECO:0007669"/>
    <property type="project" value="TreeGrafter"/>
</dbReference>
<evidence type="ECO:0000256" key="1">
    <source>
        <dbReference type="ARBA" id="ARBA00010638"/>
    </source>
</evidence>
<dbReference type="Pfam" id="PF01812">
    <property type="entry name" value="5-FTHF_cyc-lig"/>
    <property type="match status" value="1"/>
</dbReference>
<comment type="catalytic activity">
    <reaction evidence="5">
        <text>(6S)-5-formyl-5,6,7,8-tetrahydrofolate + ATP = (6R)-5,10-methenyltetrahydrofolate + ADP + phosphate</text>
        <dbReference type="Rhea" id="RHEA:10488"/>
        <dbReference type="ChEBI" id="CHEBI:30616"/>
        <dbReference type="ChEBI" id="CHEBI:43474"/>
        <dbReference type="ChEBI" id="CHEBI:57455"/>
        <dbReference type="ChEBI" id="CHEBI:57457"/>
        <dbReference type="ChEBI" id="CHEBI:456216"/>
        <dbReference type="EC" id="6.3.3.2"/>
    </reaction>
</comment>
<dbReference type="PANTHER" id="PTHR23407">
    <property type="entry name" value="ATPASE INHIBITOR/5-FORMYLTETRAHYDROFOLATE CYCLO-LIGASE"/>
    <property type="match status" value="1"/>
</dbReference>
<dbReference type="AlphaFoldDB" id="A0A2U1DEW6"/>
<dbReference type="InterPro" id="IPR024185">
    <property type="entry name" value="FTHF_cligase-like_sf"/>
</dbReference>
<dbReference type="RefSeq" id="WP_089937429.1">
    <property type="nucleotide sequence ID" value="NZ_QEKT01000001.1"/>
</dbReference>
<feature type="binding site" evidence="4">
    <location>
        <position position="52"/>
    </location>
    <ligand>
        <name>substrate</name>
    </ligand>
</feature>
<keyword evidence="5" id="KW-0460">Magnesium</keyword>
<keyword evidence="7" id="KW-1185">Reference proteome</keyword>
<dbReference type="EC" id="6.3.3.2" evidence="5"/>
<dbReference type="GO" id="GO:0046872">
    <property type="term" value="F:metal ion binding"/>
    <property type="evidence" value="ECO:0007669"/>
    <property type="project" value="UniProtKB-KW"/>
</dbReference>
<evidence type="ECO:0000313" key="6">
    <source>
        <dbReference type="EMBL" id="PVY86218.1"/>
    </source>
</evidence>
<gene>
    <name evidence="6" type="ORF">C7384_101131</name>
</gene>
<proteinExistence type="inferred from homology"/>